<accession>A0A6J7WGW6</accession>
<dbReference type="EMBL" id="LR798210">
    <property type="protein sequence ID" value="CAB5187203.1"/>
    <property type="molecule type" value="Genomic_DNA"/>
</dbReference>
<name>A0A6J7WGW6_9CAUD</name>
<gene>
    <name evidence="1" type="ORF">UFOVP160_17</name>
</gene>
<evidence type="ECO:0000313" key="1">
    <source>
        <dbReference type="EMBL" id="CAB5187203.1"/>
    </source>
</evidence>
<protein>
    <submittedName>
        <fullName evidence="1">Uncharacterized protein</fullName>
    </submittedName>
</protein>
<reference evidence="1" key="1">
    <citation type="submission" date="2020-05" db="EMBL/GenBank/DDBJ databases">
        <authorList>
            <person name="Chiriac C."/>
            <person name="Salcher M."/>
            <person name="Ghai R."/>
            <person name="Kavagutti S V."/>
        </authorList>
    </citation>
    <scope>NUCLEOTIDE SEQUENCE</scope>
</reference>
<sequence length="482" mass="51234">MATLDTNIALGVRPIQLENPVEQYSRMAQLQNAQNQNALAQYQIHKAKREDEATDAMNALYSKHYNPETGAVNQNALLADLASSNLGSKIPDIQSKLLEAQSKAATLAETKQRADTGNFKLKIDKANKAISDIAALNSPQEAVASIDQHVKNGDIDQSKADMLKGQLAQAPSFGAWQKSMLTNILDAKEKLTLTAPKPTEVNLNNKKIFIDLNPNSPTFQKEVVPQQTVGMTPNEAAMLPIHKAQLKVAQDRLQAEMATGNISPNTVDFIAETYRQTGTLPPLGMGPMAASLRSKILERAGQLSMGGDKTAAEAAADVKSNKAETAGMTSGQRAVGTQIANIQVASNEASKMIEVAKPYVNKVDPTDYPTLNAVGNFVARKSGDPNITGLATSLNSLVNTYARAINPKGVATVSDKNHAREILNEAMSKGQLNEAFAVMQQEMAAAKASGPETRAAMRGGAAPAAKGVVTHPNFPGFSVGTP</sequence>
<proteinExistence type="predicted"/>
<organism evidence="1">
    <name type="scientific">uncultured Caudovirales phage</name>
    <dbReference type="NCBI Taxonomy" id="2100421"/>
    <lineage>
        <taxon>Viruses</taxon>
        <taxon>Duplodnaviria</taxon>
        <taxon>Heunggongvirae</taxon>
        <taxon>Uroviricota</taxon>
        <taxon>Caudoviricetes</taxon>
        <taxon>Peduoviridae</taxon>
        <taxon>Maltschvirus</taxon>
        <taxon>Maltschvirus maltsch</taxon>
    </lineage>
</organism>